<gene>
    <name evidence="1" type="ORF">PNBC_11390</name>
</gene>
<name>A0A167DPW4_9BACL</name>
<reference evidence="1 2" key="1">
    <citation type="submission" date="2016-02" db="EMBL/GenBank/DDBJ databases">
        <title>Paenibacillus sp. LPB0068, isolated from Crassostrea gigas.</title>
        <authorList>
            <person name="Shin S.-K."/>
            <person name="Yi H."/>
        </authorList>
    </citation>
    <scope>NUCLEOTIDE SEQUENCE [LARGE SCALE GENOMIC DNA]</scope>
    <source>
        <strain evidence="1 2">LPB0068</strain>
    </source>
</reference>
<protein>
    <submittedName>
        <fullName evidence="1">Uncharacterized protein</fullName>
    </submittedName>
</protein>
<dbReference type="AlphaFoldDB" id="A0A167DPW4"/>
<organism evidence="1 2">
    <name type="scientific">Paenibacillus crassostreae</name>
    <dbReference type="NCBI Taxonomy" id="1763538"/>
    <lineage>
        <taxon>Bacteria</taxon>
        <taxon>Bacillati</taxon>
        <taxon>Bacillota</taxon>
        <taxon>Bacilli</taxon>
        <taxon>Bacillales</taxon>
        <taxon>Paenibacillaceae</taxon>
        <taxon>Paenibacillus</taxon>
    </lineage>
</organism>
<sequence>MFQYIQSIIELSCSVSLIGNKIRGTLLMRVPLLSFFVSIKTATVSLCQQQFICLMEPRGTMADCRDFGVMIAEFAFLHNNILLL</sequence>
<evidence type="ECO:0000313" key="2">
    <source>
        <dbReference type="Proteomes" id="UP000077134"/>
    </source>
</evidence>
<proteinExistence type="predicted"/>
<dbReference type="EMBL" id="LSFN01000014">
    <property type="protein sequence ID" value="OAB74641.1"/>
    <property type="molecule type" value="Genomic_DNA"/>
</dbReference>
<dbReference type="KEGG" id="pcx:LPB68_02570"/>
<evidence type="ECO:0000313" key="1">
    <source>
        <dbReference type="EMBL" id="OAB74641.1"/>
    </source>
</evidence>
<accession>A0A167DPW4</accession>
<keyword evidence="2" id="KW-1185">Reference proteome</keyword>
<dbReference type="Proteomes" id="UP000077134">
    <property type="component" value="Unassembled WGS sequence"/>
</dbReference>
<comment type="caution">
    <text evidence="1">The sequence shown here is derived from an EMBL/GenBank/DDBJ whole genome shotgun (WGS) entry which is preliminary data.</text>
</comment>